<dbReference type="AlphaFoldDB" id="A0A4Y8RTP6"/>
<sequence>MADQPLTWHPSPHKTSVALPREATDCHCHVFGPQAVFPYAPESGFKPADAPKEALFALHDRMGIERCVIVQSGCHGFDNRVVADAIAARPGRYLGIALAPPEISLAGLKALDAQGFRGLRFNYMSHLAPGADGPALRKLAGRLAEIGWHLQVHMEDRLIAPMSADLAALPVPVVIDHIGRIDASKGRQQPEFDALLRLLDHDHVWCKVSGSERASRQEPPYADAVPFAREVVERFPDRVVWGTDWPHPNFRAAPPDDGDLFDLLPSIAPTPALLQALMVDNPTRLYGFKEAR</sequence>
<protein>
    <submittedName>
        <fullName evidence="2">Amidohydrolase</fullName>
    </submittedName>
</protein>
<proteinExistence type="predicted"/>
<dbReference type="InterPro" id="IPR006680">
    <property type="entry name" value="Amidohydro-rel"/>
</dbReference>
<dbReference type="PANTHER" id="PTHR35563">
    <property type="entry name" value="BARREL METAL-DEPENDENT HYDROLASE, PUTATIVE (AFU_ORTHOLOGUE AFUA_1G16240)-RELATED"/>
    <property type="match status" value="1"/>
</dbReference>
<evidence type="ECO:0000313" key="2">
    <source>
        <dbReference type="EMBL" id="TFF27187.1"/>
    </source>
</evidence>
<comment type="caution">
    <text evidence="2">The sequence shown here is derived from an EMBL/GenBank/DDBJ whole genome shotgun (WGS) entry which is preliminary data.</text>
</comment>
<dbReference type="Gene3D" id="3.20.20.140">
    <property type="entry name" value="Metal-dependent hydrolases"/>
    <property type="match status" value="1"/>
</dbReference>
<dbReference type="RefSeq" id="WP_134759556.1">
    <property type="nucleotide sequence ID" value="NZ_SOZD01000001.1"/>
</dbReference>
<dbReference type="OrthoDB" id="9787654at2"/>
<dbReference type="PANTHER" id="PTHR35563:SF2">
    <property type="entry name" value="BARREL METAL-DEPENDENT HYDROLASE, PUTATIVE (AFU_ORTHOLOGUE AFUA_1G16240)-RELATED"/>
    <property type="match status" value="1"/>
</dbReference>
<dbReference type="GO" id="GO:0016787">
    <property type="term" value="F:hydrolase activity"/>
    <property type="evidence" value="ECO:0007669"/>
    <property type="project" value="UniProtKB-KW"/>
</dbReference>
<keyword evidence="3" id="KW-1185">Reference proteome</keyword>
<evidence type="ECO:0000313" key="3">
    <source>
        <dbReference type="Proteomes" id="UP000298179"/>
    </source>
</evidence>
<accession>A0A4Y8RTP6</accession>
<reference evidence="2 3" key="1">
    <citation type="submission" date="2019-03" db="EMBL/GenBank/DDBJ databases">
        <title>Jiella endophytica sp. nov., a novel endophytic bacterium isolated from root of Ficus microcarpa Linn. f.</title>
        <authorList>
            <person name="Tuo L."/>
        </authorList>
    </citation>
    <scope>NUCLEOTIDE SEQUENCE [LARGE SCALE GENOMIC DNA]</scope>
    <source>
        <strain evidence="2 3">CBS5Q-3</strain>
    </source>
</reference>
<dbReference type="SUPFAM" id="SSF51556">
    <property type="entry name" value="Metallo-dependent hydrolases"/>
    <property type="match status" value="1"/>
</dbReference>
<dbReference type="InterPro" id="IPR052358">
    <property type="entry name" value="Aro_Compnd_Degr_Hydrolases"/>
</dbReference>
<organism evidence="2 3">
    <name type="scientific">Jiella endophytica</name>
    <dbReference type="NCBI Taxonomy" id="2558362"/>
    <lineage>
        <taxon>Bacteria</taxon>
        <taxon>Pseudomonadati</taxon>
        <taxon>Pseudomonadota</taxon>
        <taxon>Alphaproteobacteria</taxon>
        <taxon>Hyphomicrobiales</taxon>
        <taxon>Aurantimonadaceae</taxon>
        <taxon>Jiella</taxon>
    </lineage>
</organism>
<evidence type="ECO:0000259" key="1">
    <source>
        <dbReference type="Pfam" id="PF04909"/>
    </source>
</evidence>
<feature type="domain" description="Amidohydrolase-related" evidence="1">
    <location>
        <begin position="25"/>
        <end position="288"/>
    </location>
</feature>
<keyword evidence="2" id="KW-0378">Hydrolase</keyword>
<dbReference type="Proteomes" id="UP000298179">
    <property type="component" value="Unassembled WGS sequence"/>
</dbReference>
<name>A0A4Y8RTP6_9HYPH</name>
<gene>
    <name evidence="2" type="ORF">E3C22_01530</name>
</gene>
<dbReference type="EMBL" id="SOZD01000001">
    <property type="protein sequence ID" value="TFF27187.1"/>
    <property type="molecule type" value="Genomic_DNA"/>
</dbReference>
<dbReference type="InterPro" id="IPR032466">
    <property type="entry name" value="Metal_Hydrolase"/>
</dbReference>
<dbReference type="Pfam" id="PF04909">
    <property type="entry name" value="Amidohydro_2"/>
    <property type="match status" value="1"/>
</dbReference>